<evidence type="ECO:0000313" key="2">
    <source>
        <dbReference type="Proteomes" id="UP000267027"/>
    </source>
</evidence>
<evidence type="ECO:0000313" key="3">
    <source>
        <dbReference type="WBParaSite" id="ACOC_0001260301-mRNA-1"/>
    </source>
</evidence>
<organism evidence="3">
    <name type="scientific">Angiostrongylus costaricensis</name>
    <name type="common">Nematode worm</name>
    <dbReference type="NCBI Taxonomy" id="334426"/>
    <lineage>
        <taxon>Eukaryota</taxon>
        <taxon>Metazoa</taxon>
        <taxon>Ecdysozoa</taxon>
        <taxon>Nematoda</taxon>
        <taxon>Chromadorea</taxon>
        <taxon>Rhabditida</taxon>
        <taxon>Rhabditina</taxon>
        <taxon>Rhabditomorpha</taxon>
        <taxon>Strongyloidea</taxon>
        <taxon>Metastrongylidae</taxon>
        <taxon>Angiostrongylus</taxon>
    </lineage>
</organism>
<name>A0A158PME0_ANGCS</name>
<dbReference type="EMBL" id="UYYA01005117">
    <property type="protein sequence ID" value="VDM64189.1"/>
    <property type="molecule type" value="Genomic_DNA"/>
</dbReference>
<protein>
    <submittedName>
        <fullName evidence="3">Peptidase A1 domain-containing protein</fullName>
    </submittedName>
</protein>
<dbReference type="AlphaFoldDB" id="A0A158PME0"/>
<proteinExistence type="predicted"/>
<reference evidence="3" key="1">
    <citation type="submission" date="2016-04" db="UniProtKB">
        <authorList>
            <consortium name="WormBaseParasite"/>
        </authorList>
    </citation>
    <scope>IDENTIFICATION</scope>
</reference>
<keyword evidence="2" id="KW-1185">Reference proteome</keyword>
<evidence type="ECO:0000313" key="1">
    <source>
        <dbReference type="EMBL" id="VDM64189.1"/>
    </source>
</evidence>
<reference evidence="1 2" key="2">
    <citation type="submission" date="2018-11" db="EMBL/GenBank/DDBJ databases">
        <authorList>
            <consortium name="Pathogen Informatics"/>
        </authorList>
    </citation>
    <scope>NUCLEOTIDE SEQUENCE [LARGE SCALE GENOMIC DNA]</scope>
    <source>
        <strain evidence="1 2">Costa Rica</strain>
    </source>
</reference>
<dbReference type="WBParaSite" id="ACOC_0001260301-mRNA-1">
    <property type="protein sequence ID" value="ACOC_0001260301-mRNA-1"/>
    <property type="gene ID" value="ACOC_0001260301"/>
</dbReference>
<gene>
    <name evidence="1" type="ORF">ACOC_LOCUS12604</name>
</gene>
<dbReference type="Proteomes" id="UP000267027">
    <property type="component" value="Unassembled WGS sequence"/>
</dbReference>
<accession>A0A158PME0</accession>
<sequence>MPQTAWNIRRLLGSASTMTSYLILLACITNSSIVDSHAINVVDAHQMMHLLKVLDNGDHMYASIVTIGIADLPFTTVLDTGSSGQIFNFGIWLRFISNYVMKHEIGKLEKLLQDCSEGALGVVFTAPARSDEFPQLSIAIN</sequence>